<dbReference type="Ensembl" id="ENSEEET00000045047.2">
    <property type="protein sequence ID" value="ENSEEEP00000044543.2"/>
    <property type="gene ID" value="ENSEEEG00000021035.2"/>
</dbReference>
<dbReference type="GeneTree" id="ENSGT00510000050935"/>
<evidence type="ECO:0000259" key="3">
    <source>
        <dbReference type="PROSITE" id="PS50015"/>
    </source>
</evidence>
<reference evidence="5" key="2">
    <citation type="journal article" date="2017" name="Sci. Adv.">
        <title>A tail of two voltages: Proteomic comparison of the three electric organs of the electric eel.</title>
        <authorList>
            <person name="Traeger L.L."/>
            <person name="Sabat G."/>
            <person name="Barrett-Wilt G.A."/>
            <person name="Wells G.B."/>
            <person name="Sussman M.R."/>
        </authorList>
    </citation>
    <scope>NUCLEOTIDE SEQUENCE [LARGE SCALE GENOMIC DNA]</scope>
</reference>
<keyword evidence="2" id="KW-0732">Signal</keyword>
<dbReference type="SUPFAM" id="SSF47862">
    <property type="entry name" value="Saposin"/>
    <property type="match status" value="1"/>
</dbReference>
<dbReference type="GO" id="GO:0042742">
    <property type="term" value="P:defense response to bacterium"/>
    <property type="evidence" value="ECO:0007669"/>
    <property type="project" value="InterPro"/>
</dbReference>
<reference evidence="4" key="4">
    <citation type="submission" date="2025-08" db="UniProtKB">
        <authorList>
            <consortium name="Ensembl"/>
        </authorList>
    </citation>
    <scope>IDENTIFICATION</scope>
</reference>
<dbReference type="Gene3D" id="1.10.225.10">
    <property type="entry name" value="Saposin-like"/>
    <property type="match status" value="1"/>
</dbReference>
<keyword evidence="5" id="KW-1185">Reference proteome</keyword>
<evidence type="ECO:0000313" key="5">
    <source>
        <dbReference type="Proteomes" id="UP000314983"/>
    </source>
</evidence>
<evidence type="ECO:0000313" key="4">
    <source>
        <dbReference type="Ensembl" id="ENSEEEP00000044543.2"/>
    </source>
</evidence>
<dbReference type="InterPro" id="IPR008139">
    <property type="entry name" value="SaposinB_dom"/>
</dbReference>
<keyword evidence="1" id="KW-1015">Disulfide bond</keyword>
<dbReference type="InterPro" id="IPR038847">
    <property type="entry name" value="Granulysin-like"/>
</dbReference>
<dbReference type="AlphaFoldDB" id="A0A4W4H7H1"/>
<evidence type="ECO:0000256" key="1">
    <source>
        <dbReference type="ARBA" id="ARBA00023157"/>
    </source>
</evidence>
<protein>
    <recommendedName>
        <fullName evidence="3">Saposin B-type domain-containing protein</fullName>
    </recommendedName>
</protein>
<reference evidence="4" key="3">
    <citation type="submission" date="2020-05" db="EMBL/GenBank/DDBJ databases">
        <title>Electrophorus electricus (electric eel) genome, fEleEle1, primary haplotype.</title>
        <authorList>
            <person name="Myers G."/>
            <person name="Meyer A."/>
            <person name="Fedrigo O."/>
            <person name="Formenti G."/>
            <person name="Rhie A."/>
            <person name="Tracey A."/>
            <person name="Sims Y."/>
            <person name="Jarvis E.D."/>
        </authorList>
    </citation>
    <scope>NUCLEOTIDE SEQUENCE [LARGE SCALE GENOMIC DNA]</scope>
</reference>
<feature type="domain" description="Saposin B-type" evidence="3">
    <location>
        <begin position="54"/>
        <end position="141"/>
    </location>
</feature>
<dbReference type="OMA" id="CANIGIF"/>
<dbReference type="PROSITE" id="PS50015">
    <property type="entry name" value="SAP_B"/>
    <property type="match status" value="1"/>
</dbReference>
<accession>A0A4W4H7H1</accession>
<proteinExistence type="predicted"/>
<reference evidence="5" key="1">
    <citation type="journal article" date="2014" name="Science">
        <title>Nonhuman genetics. Genomic basis for the convergent evolution of electric organs.</title>
        <authorList>
            <person name="Gallant J.R."/>
            <person name="Traeger L.L."/>
            <person name="Volkening J.D."/>
            <person name="Moffett H."/>
            <person name="Chen P.H."/>
            <person name="Novina C.D."/>
            <person name="Phillips G.N.Jr."/>
            <person name="Anand R."/>
            <person name="Wells G.B."/>
            <person name="Pinch M."/>
            <person name="Guth R."/>
            <person name="Unguez G.A."/>
            <person name="Albert J.S."/>
            <person name="Zakon H.H."/>
            <person name="Samanta M.P."/>
            <person name="Sussman M.R."/>
        </authorList>
    </citation>
    <scope>NUCLEOTIDE SEQUENCE [LARGE SCALE GENOMIC DNA]</scope>
</reference>
<feature type="chain" id="PRO_5044325522" description="Saposin B-type domain-containing protein" evidence="2">
    <location>
        <begin position="18"/>
        <end position="147"/>
    </location>
</feature>
<reference evidence="4" key="5">
    <citation type="submission" date="2025-09" db="UniProtKB">
        <authorList>
            <consortium name="Ensembl"/>
        </authorList>
    </citation>
    <scope>IDENTIFICATION</scope>
</reference>
<evidence type="ECO:0000256" key="2">
    <source>
        <dbReference type="SAM" id="SignalP"/>
    </source>
</evidence>
<organism evidence="4 5">
    <name type="scientific">Electrophorus electricus</name>
    <name type="common">Electric eel</name>
    <name type="synonym">Gymnotus electricus</name>
    <dbReference type="NCBI Taxonomy" id="8005"/>
    <lineage>
        <taxon>Eukaryota</taxon>
        <taxon>Metazoa</taxon>
        <taxon>Chordata</taxon>
        <taxon>Craniata</taxon>
        <taxon>Vertebrata</taxon>
        <taxon>Euteleostomi</taxon>
        <taxon>Actinopterygii</taxon>
        <taxon>Neopterygii</taxon>
        <taxon>Teleostei</taxon>
        <taxon>Ostariophysi</taxon>
        <taxon>Gymnotiformes</taxon>
        <taxon>Gymnotoidei</taxon>
        <taxon>Gymnotidae</taxon>
        <taxon>Electrophorus</taxon>
    </lineage>
</organism>
<dbReference type="SMART" id="SM00741">
    <property type="entry name" value="SapB"/>
    <property type="match status" value="1"/>
</dbReference>
<dbReference type="PANTHER" id="PTHR15541">
    <property type="entry name" value="GRANULYSIN RELATED"/>
    <property type="match status" value="1"/>
</dbReference>
<feature type="signal peptide" evidence="2">
    <location>
        <begin position="1"/>
        <end position="17"/>
    </location>
</feature>
<dbReference type="STRING" id="8005.ENSEEEP00000044543"/>
<sequence length="147" mass="16218">HHTLPIVFTFLCSSAWAMHLEYLKADFAEDDLHENLVSHGSLDQTVLLTPAVKFPGVCWACKWLIKTIQMQLGPNAPAVSDAIKMALNAVCDQIGFLRFLCKPLVSKYMDVLTEELSTHDTPAVACANIGILCVCVCSWTHAGHHKQ</sequence>
<dbReference type="InterPro" id="IPR011001">
    <property type="entry name" value="Saposin-like"/>
</dbReference>
<dbReference type="PANTHER" id="PTHR15541:SF2">
    <property type="entry name" value="GRANULYSIN"/>
    <property type="match status" value="1"/>
</dbReference>
<name>A0A4W4H7H1_ELEEL</name>
<dbReference type="Proteomes" id="UP000314983">
    <property type="component" value="Chromosome 13"/>
</dbReference>